<name>A0AAN9RCH1_CANGL</name>
<proteinExistence type="predicted"/>
<protein>
    <submittedName>
        <fullName evidence="1">Uncharacterized protein</fullName>
    </submittedName>
</protein>
<dbReference type="Proteomes" id="UP001367508">
    <property type="component" value="Unassembled WGS sequence"/>
</dbReference>
<keyword evidence="2" id="KW-1185">Reference proteome</keyword>
<organism evidence="1 2">
    <name type="scientific">Canavalia gladiata</name>
    <name type="common">Sword bean</name>
    <name type="synonym">Dolichos gladiatus</name>
    <dbReference type="NCBI Taxonomy" id="3824"/>
    <lineage>
        <taxon>Eukaryota</taxon>
        <taxon>Viridiplantae</taxon>
        <taxon>Streptophyta</taxon>
        <taxon>Embryophyta</taxon>
        <taxon>Tracheophyta</taxon>
        <taxon>Spermatophyta</taxon>
        <taxon>Magnoliopsida</taxon>
        <taxon>eudicotyledons</taxon>
        <taxon>Gunneridae</taxon>
        <taxon>Pentapetalae</taxon>
        <taxon>rosids</taxon>
        <taxon>fabids</taxon>
        <taxon>Fabales</taxon>
        <taxon>Fabaceae</taxon>
        <taxon>Papilionoideae</taxon>
        <taxon>50 kb inversion clade</taxon>
        <taxon>NPAAA clade</taxon>
        <taxon>indigoferoid/millettioid clade</taxon>
        <taxon>Phaseoleae</taxon>
        <taxon>Canavalia</taxon>
    </lineage>
</organism>
<gene>
    <name evidence="1" type="ORF">VNO77_03694</name>
</gene>
<dbReference type="AlphaFoldDB" id="A0AAN9RCH1"/>
<accession>A0AAN9RCH1</accession>
<sequence>MQRRHSLSLRLIYVGTYYYNGWALALTQNFVDFSLGLRAFRAFEPCDRMGTWPSQYLRHGFVYVTLGFHEDESEFSILQAEASNVLKQSLVLDLEFLPSGDETRQASFSPPFFSAPHLFLLTNPFPFRVFDSLLCLANILENFRWNDVSLSNKTCIFKARFGTSFDWDFDGIEKAEYSVNTLQTYNRALRSWEDEVWPFSHQHRATIPEC</sequence>
<comment type="caution">
    <text evidence="1">The sequence shown here is derived from an EMBL/GenBank/DDBJ whole genome shotgun (WGS) entry which is preliminary data.</text>
</comment>
<dbReference type="EMBL" id="JAYMYQ010000001">
    <property type="protein sequence ID" value="KAK7361623.1"/>
    <property type="molecule type" value="Genomic_DNA"/>
</dbReference>
<evidence type="ECO:0000313" key="1">
    <source>
        <dbReference type="EMBL" id="KAK7361623.1"/>
    </source>
</evidence>
<reference evidence="1 2" key="1">
    <citation type="submission" date="2024-01" db="EMBL/GenBank/DDBJ databases">
        <title>The genomes of 5 underutilized Papilionoideae crops provide insights into root nodulation and disease resistanc.</title>
        <authorList>
            <person name="Jiang F."/>
        </authorList>
    </citation>
    <scope>NUCLEOTIDE SEQUENCE [LARGE SCALE GENOMIC DNA]</scope>
    <source>
        <strain evidence="1">LVBAO_FW01</strain>
        <tissue evidence="1">Leaves</tissue>
    </source>
</reference>
<evidence type="ECO:0000313" key="2">
    <source>
        <dbReference type="Proteomes" id="UP001367508"/>
    </source>
</evidence>